<name>A0A0R2FZD5_9LACO</name>
<evidence type="ECO:0000313" key="8">
    <source>
        <dbReference type="EMBL" id="KRN33584.1"/>
    </source>
</evidence>
<dbReference type="STRING" id="1123500.GCA_000420365_00114"/>
<dbReference type="Pfam" id="PF02588">
    <property type="entry name" value="YitT_membrane"/>
    <property type="match status" value="1"/>
</dbReference>
<evidence type="ECO:0000256" key="6">
    <source>
        <dbReference type="SAM" id="Phobius"/>
    </source>
</evidence>
<dbReference type="Gene3D" id="3.30.70.120">
    <property type="match status" value="1"/>
</dbReference>
<comment type="caution">
    <text evidence="8">The sequence shown here is derived from an EMBL/GenBank/DDBJ whole genome shotgun (WGS) entry which is preliminary data.</text>
</comment>
<dbReference type="Proteomes" id="UP000051296">
    <property type="component" value="Unassembled WGS sequence"/>
</dbReference>
<dbReference type="PATRIC" id="fig|1123500.6.peg.391"/>
<feature type="transmembrane region" description="Helical" evidence="6">
    <location>
        <begin position="154"/>
        <end position="176"/>
    </location>
</feature>
<dbReference type="InParanoid" id="A0A0R2FZD5"/>
<feature type="transmembrane region" description="Helical" evidence="6">
    <location>
        <begin position="182"/>
        <end position="199"/>
    </location>
</feature>
<keyword evidence="9" id="KW-1185">Reference proteome</keyword>
<protein>
    <recommendedName>
        <fullName evidence="7">DUF2179 domain-containing protein</fullName>
    </recommendedName>
</protein>
<feature type="transmembrane region" description="Helical" evidence="6">
    <location>
        <begin position="51"/>
        <end position="77"/>
    </location>
</feature>
<accession>A0A0R2FZD5</accession>
<evidence type="ECO:0000259" key="7">
    <source>
        <dbReference type="Pfam" id="PF10035"/>
    </source>
</evidence>
<sequence>MSEPRAAGQTETIQWSHLLIFCLGTAIYGWAIVNINIPNNLAEGGMSGITLILRALFQFNPAYSTLILNLPLFALGLRILGRRALIYTIFGTLALSFWLWLWQLYPMHLDLHHDMLISALLAGFFGGLGSGIIYRYGGTTGGSDIIARIVEQRFAIPMGRTLFMLDLLVLIASLVYIDLNQMMYTVIAAFVFSQMVNYTQKGGYSARAFLILSEHSEQISQAILLELERGTTLLQGEGGYTHTPKTLIYVVVDPSEMNTLQAIIHRIDAQAFVTVLDTTQTLGEGFSYAKAKRPTLF</sequence>
<comment type="subcellular location">
    <subcellularLocation>
        <location evidence="1">Cell membrane</location>
        <topology evidence="1">Multi-pass membrane protein</topology>
    </subcellularLocation>
</comment>
<reference evidence="8 9" key="1">
    <citation type="journal article" date="2015" name="Genome Announc.">
        <title>Expanding the biotechnology potential of lactobacilli through comparative genomics of 213 strains and associated genera.</title>
        <authorList>
            <person name="Sun Z."/>
            <person name="Harris H.M."/>
            <person name="McCann A."/>
            <person name="Guo C."/>
            <person name="Argimon S."/>
            <person name="Zhang W."/>
            <person name="Yang X."/>
            <person name="Jeffery I.B."/>
            <person name="Cooney J.C."/>
            <person name="Kagawa T.F."/>
            <person name="Liu W."/>
            <person name="Song Y."/>
            <person name="Salvetti E."/>
            <person name="Wrobel A."/>
            <person name="Rasinkangas P."/>
            <person name="Parkhill J."/>
            <person name="Rea M.C."/>
            <person name="O'Sullivan O."/>
            <person name="Ritari J."/>
            <person name="Douillard F.P."/>
            <person name="Paul Ross R."/>
            <person name="Yang R."/>
            <person name="Briner A.E."/>
            <person name="Felis G.E."/>
            <person name="de Vos W.M."/>
            <person name="Barrangou R."/>
            <person name="Klaenhammer T.R."/>
            <person name="Caufield P.W."/>
            <person name="Cui Y."/>
            <person name="Zhang H."/>
            <person name="O'Toole P.W."/>
        </authorList>
    </citation>
    <scope>NUCLEOTIDE SEQUENCE [LARGE SCALE GENOMIC DNA]</scope>
    <source>
        <strain evidence="8 9">DSM 20190</strain>
    </source>
</reference>
<dbReference type="FunCoup" id="A0A0R2FZD5">
    <property type="interactions" value="3"/>
</dbReference>
<dbReference type="InterPro" id="IPR015867">
    <property type="entry name" value="N-reg_PII/ATP_PRibTrfase_C"/>
</dbReference>
<dbReference type="PANTHER" id="PTHR33545">
    <property type="entry name" value="UPF0750 MEMBRANE PROTEIN YITT-RELATED"/>
    <property type="match status" value="1"/>
</dbReference>
<evidence type="ECO:0000256" key="4">
    <source>
        <dbReference type="ARBA" id="ARBA00022989"/>
    </source>
</evidence>
<proteinExistence type="predicted"/>
<dbReference type="eggNOG" id="COG1284">
    <property type="taxonomic scope" value="Bacteria"/>
</dbReference>
<evidence type="ECO:0000313" key="9">
    <source>
        <dbReference type="Proteomes" id="UP000051296"/>
    </source>
</evidence>
<evidence type="ECO:0000256" key="3">
    <source>
        <dbReference type="ARBA" id="ARBA00022692"/>
    </source>
</evidence>
<dbReference type="Pfam" id="PF10035">
    <property type="entry name" value="DUF2179"/>
    <property type="match status" value="1"/>
</dbReference>
<dbReference type="PIRSF" id="PIRSF006483">
    <property type="entry name" value="Membrane_protein_YitT"/>
    <property type="match status" value="1"/>
</dbReference>
<dbReference type="GO" id="GO:0005886">
    <property type="term" value="C:plasma membrane"/>
    <property type="evidence" value="ECO:0007669"/>
    <property type="project" value="UniProtKB-SubCell"/>
</dbReference>
<gene>
    <name evidence="8" type="ORF">IV68_GL000390</name>
</gene>
<dbReference type="PANTHER" id="PTHR33545:SF10">
    <property type="entry name" value="UPF0750 MEMBRANE PROTEIN YPJC"/>
    <property type="match status" value="1"/>
</dbReference>
<dbReference type="InterPro" id="IPR051461">
    <property type="entry name" value="UPF0750_membrane"/>
</dbReference>
<feature type="transmembrane region" description="Helical" evidence="6">
    <location>
        <begin position="12"/>
        <end position="31"/>
    </location>
</feature>
<dbReference type="EMBL" id="JQAX01000001">
    <property type="protein sequence ID" value="KRN33584.1"/>
    <property type="molecule type" value="Genomic_DNA"/>
</dbReference>
<keyword evidence="4 6" id="KW-1133">Transmembrane helix</keyword>
<dbReference type="InterPro" id="IPR019264">
    <property type="entry name" value="DUF2179"/>
</dbReference>
<evidence type="ECO:0000256" key="5">
    <source>
        <dbReference type="ARBA" id="ARBA00023136"/>
    </source>
</evidence>
<keyword evidence="3 6" id="KW-0812">Transmembrane</keyword>
<feature type="domain" description="DUF2179" evidence="7">
    <location>
        <begin position="229"/>
        <end position="283"/>
    </location>
</feature>
<dbReference type="CDD" id="cd16380">
    <property type="entry name" value="YitT_C"/>
    <property type="match status" value="1"/>
</dbReference>
<evidence type="ECO:0000256" key="1">
    <source>
        <dbReference type="ARBA" id="ARBA00004651"/>
    </source>
</evidence>
<keyword evidence="2" id="KW-1003">Cell membrane</keyword>
<feature type="transmembrane region" description="Helical" evidence="6">
    <location>
        <begin position="84"/>
        <end position="103"/>
    </location>
</feature>
<evidence type="ECO:0000256" key="2">
    <source>
        <dbReference type="ARBA" id="ARBA00022475"/>
    </source>
</evidence>
<dbReference type="RefSeq" id="WP_022790916.1">
    <property type="nucleotide sequence ID" value="NZ_ATUU01000001.1"/>
</dbReference>
<dbReference type="OrthoDB" id="1758221at2"/>
<dbReference type="AlphaFoldDB" id="A0A0R2FZD5"/>
<feature type="transmembrane region" description="Helical" evidence="6">
    <location>
        <begin position="115"/>
        <end position="134"/>
    </location>
</feature>
<keyword evidence="5 6" id="KW-0472">Membrane</keyword>
<dbReference type="InterPro" id="IPR003740">
    <property type="entry name" value="YitT"/>
</dbReference>
<organism evidence="8 9">
    <name type="scientific">Weissella halotolerans DSM 20190</name>
    <dbReference type="NCBI Taxonomy" id="1123500"/>
    <lineage>
        <taxon>Bacteria</taxon>
        <taxon>Bacillati</taxon>
        <taxon>Bacillota</taxon>
        <taxon>Bacilli</taxon>
        <taxon>Lactobacillales</taxon>
        <taxon>Lactobacillaceae</taxon>
        <taxon>Weissella</taxon>
    </lineage>
</organism>